<keyword evidence="1" id="KW-0732">Signal</keyword>
<gene>
    <name evidence="2" type="ORF">ACFSCT_15190</name>
</gene>
<evidence type="ECO:0000313" key="3">
    <source>
        <dbReference type="Proteomes" id="UP001597213"/>
    </source>
</evidence>
<dbReference type="RefSeq" id="WP_379144093.1">
    <property type="nucleotide sequence ID" value="NZ_JBHUEN010000043.1"/>
</dbReference>
<sequence length="347" mass="37204">MTLPKYLPALAFSLPLLAAAPALAVTQDCMADLEALKAALLRLPSDMRGSGTNGTGFGAVIGTFDPPKLVEGRCVIQSLTTPGIDSGRTSEGIAAGPISWRADWADEVRGFPPVKLSLSIENLRQTYVSTGDPSDFDRSDGFDAMYDYQNALLAELHPNNLALEYSFDPAAKTLDLARLDLDDGQVNRLALSARLGNIDLAALLARPDMPDQLPMIRVHAADLRLTNGGMFESMALAWLGPIFPRLGDTPEAAVEAAKTLGRAQIVQIPDSLVDSASRTALTAVVDSVPHPLGTLRLTLDAADGVSASQFILPMMTNRNPGWDRFRTALRNVRVTAEWQPKQAGTDE</sequence>
<reference evidence="3" key="1">
    <citation type="journal article" date="2019" name="Int. J. Syst. Evol. Microbiol.">
        <title>The Global Catalogue of Microorganisms (GCM) 10K type strain sequencing project: providing services to taxonomists for standard genome sequencing and annotation.</title>
        <authorList>
            <consortium name="The Broad Institute Genomics Platform"/>
            <consortium name="The Broad Institute Genome Sequencing Center for Infectious Disease"/>
            <person name="Wu L."/>
            <person name="Ma J."/>
        </authorList>
    </citation>
    <scope>NUCLEOTIDE SEQUENCE [LARGE SCALE GENOMIC DNA]</scope>
    <source>
        <strain evidence="3">CCUG 56029</strain>
    </source>
</reference>
<proteinExistence type="predicted"/>
<evidence type="ECO:0000313" key="2">
    <source>
        <dbReference type="EMBL" id="MFD1883065.1"/>
    </source>
</evidence>
<dbReference type="EMBL" id="JBHUEN010000043">
    <property type="protein sequence ID" value="MFD1883065.1"/>
    <property type="molecule type" value="Genomic_DNA"/>
</dbReference>
<evidence type="ECO:0000256" key="1">
    <source>
        <dbReference type="SAM" id="SignalP"/>
    </source>
</evidence>
<name>A0ABW4RBG5_9RHOB</name>
<dbReference type="Proteomes" id="UP001597213">
    <property type="component" value="Unassembled WGS sequence"/>
</dbReference>
<comment type="caution">
    <text evidence="2">The sequence shown here is derived from an EMBL/GenBank/DDBJ whole genome shotgun (WGS) entry which is preliminary data.</text>
</comment>
<organism evidence="2 3">
    <name type="scientific">Paracoccus pacificus</name>
    <dbReference type="NCBI Taxonomy" id="1463598"/>
    <lineage>
        <taxon>Bacteria</taxon>
        <taxon>Pseudomonadati</taxon>
        <taxon>Pseudomonadota</taxon>
        <taxon>Alphaproteobacteria</taxon>
        <taxon>Rhodobacterales</taxon>
        <taxon>Paracoccaceae</taxon>
        <taxon>Paracoccus</taxon>
    </lineage>
</organism>
<protein>
    <submittedName>
        <fullName evidence="2">Uncharacterized protein</fullName>
    </submittedName>
</protein>
<keyword evidence="3" id="KW-1185">Reference proteome</keyword>
<feature type="chain" id="PRO_5046401042" evidence="1">
    <location>
        <begin position="25"/>
        <end position="347"/>
    </location>
</feature>
<feature type="signal peptide" evidence="1">
    <location>
        <begin position="1"/>
        <end position="24"/>
    </location>
</feature>
<accession>A0ABW4RBG5</accession>